<keyword evidence="6" id="KW-0032">Aminotransferase</keyword>
<evidence type="ECO:0000256" key="1">
    <source>
        <dbReference type="ARBA" id="ARBA00022898"/>
    </source>
</evidence>
<dbReference type="PANTHER" id="PTHR30244">
    <property type="entry name" value="TRANSAMINASE"/>
    <property type="match status" value="1"/>
</dbReference>
<organism evidence="6">
    <name type="scientific">Paraconexibacter sp. AEG42_29</name>
    <dbReference type="NCBI Taxonomy" id="2997339"/>
    <lineage>
        <taxon>Bacteria</taxon>
        <taxon>Bacillati</taxon>
        <taxon>Actinomycetota</taxon>
        <taxon>Thermoleophilia</taxon>
        <taxon>Solirubrobacterales</taxon>
        <taxon>Paraconexibacteraceae</taxon>
        <taxon>Paraconexibacter</taxon>
    </lineage>
</organism>
<dbReference type="GO" id="GO:0000271">
    <property type="term" value="P:polysaccharide biosynthetic process"/>
    <property type="evidence" value="ECO:0007669"/>
    <property type="project" value="TreeGrafter"/>
</dbReference>
<comment type="similarity">
    <text evidence="2 5">Belongs to the DegT/DnrJ/EryC1 family.</text>
</comment>
<dbReference type="InterPro" id="IPR000653">
    <property type="entry name" value="DegT/StrS_aminotransferase"/>
</dbReference>
<evidence type="ECO:0000313" key="6">
    <source>
        <dbReference type="EMBL" id="XAY07241.1"/>
    </source>
</evidence>
<accession>A0AAU7AZR0</accession>
<dbReference type="InterPro" id="IPR015424">
    <property type="entry name" value="PyrdxlP-dep_Trfase"/>
</dbReference>
<keyword evidence="6" id="KW-0808">Transferase</keyword>
<evidence type="ECO:0000256" key="5">
    <source>
        <dbReference type="RuleBase" id="RU004508"/>
    </source>
</evidence>
<name>A0AAU7AZR0_9ACTN</name>
<evidence type="ECO:0000256" key="3">
    <source>
        <dbReference type="PIRSR" id="PIRSR000390-1"/>
    </source>
</evidence>
<protein>
    <submittedName>
        <fullName evidence="6">dTDP-3-amino-3,4,6-trideoxy-alpha-D-glucose transaminase</fullName>
        <ecNumber evidence="6">2.6.1.106</ecNumber>
    </submittedName>
</protein>
<dbReference type="InterPro" id="IPR015422">
    <property type="entry name" value="PyrdxlP-dep_Trfase_small"/>
</dbReference>
<dbReference type="EMBL" id="CP114014">
    <property type="protein sequence ID" value="XAY07241.1"/>
    <property type="molecule type" value="Genomic_DNA"/>
</dbReference>
<feature type="modified residue" description="N6-(pyridoxal phosphate)lysine" evidence="4">
    <location>
        <position position="215"/>
    </location>
</feature>
<reference evidence="6" key="1">
    <citation type="submission" date="2022-12" db="EMBL/GenBank/DDBJ databases">
        <title>Paraconexibacter alkalitolerans sp. nov. and Baekduia alba sp. nov., isolated from soil and emended description of the genera Paraconexibacter (Chun et al., 2020) and Baekduia (An et al., 2020).</title>
        <authorList>
            <person name="Vieira S."/>
            <person name="Huber K.J."/>
            <person name="Geppert A."/>
            <person name="Wolf J."/>
            <person name="Neumann-Schaal M."/>
            <person name="Muesken M."/>
            <person name="Overmann J."/>
        </authorList>
    </citation>
    <scope>NUCLEOTIDE SEQUENCE</scope>
    <source>
        <strain evidence="6">AEG42_29</strain>
    </source>
</reference>
<evidence type="ECO:0000256" key="2">
    <source>
        <dbReference type="ARBA" id="ARBA00037999"/>
    </source>
</evidence>
<sequence>MPPVLAVGQTDVAHPPALALPPAAIAAPAAGVPFLDLRAITAEHAAELQAALARVLASGHFILGPELERFERAWAARVDARHCVGVGSGLDALVLALWAAGIGPGDEVVVPAHTFVATWLAVTRCGATPVGADADPTTGLVDPDAVAAAITPRTRALLPVHLYGQTADLTRLQALADRHGLVLIDDAAQAHGAEHRGRPVGGLADATAWSFYPGKNLGALGDGGAVTTDDDALAGRLRMLRNYGSREKYVHELAGTNSRLDELQAAALTVKLGHLETANARRATVAARYRARLGDLPLAQTTWGTHVHHLFVVRHPARDALQAHLAGRGIQTLVHYPIPPHRQAAYAGAGGGPRFPVADALAREVLSLPIGPHLTAADADRVCDAVEAFLG</sequence>
<evidence type="ECO:0000256" key="4">
    <source>
        <dbReference type="PIRSR" id="PIRSR000390-2"/>
    </source>
</evidence>
<gene>
    <name evidence="6" type="primary">desV_2</name>
    <name evidence="6" type="ORF">DSM112329_04122</name>
</gene>
<feature type="active site" description="Proton acceptor" evidence="3">
    <location>
        <position position="215"/>
    </location>
</feature>
<dbReference type="KEGG" id="parq:DSM112329_04122"/>
<keyword evidence="1 4" id="KW-0663">Pyridoxal phosphate</keyword>
<dbReference type="Gene3D" id="3.40.640.10">
    <property type="entry name" value="Type I PLP-dependent aspartate aminotransferase-like (Major domain)"/>
    <property type="match status" value="1"/>
</dbReference>
<dbReference type="Gene3D" id="3.90.1150.10">
    <property type="entry name" value="Aspartate Aminotransferase, domain 1"/>
    <property type="match status" value="1"/>
</dbReference>
<dbReference type="EC" id="2.6.1.106" evidence="6"/>
<dbReference type="GO" id="GO:0030170">
    <property type="term" value="F:pyridoxal phosphate binding"/>
    <property type="evidence" value="ECO:0007669"/>
    <property type="project" value="TreeGrafter"/>
</dbReference>
<dbReference type="PANTHER" id="PTHR30244:SF36">
    <property type="entry name" value="3-OXO-GLUCOSE-6-PHOSPHATE:GLUTAMATE AMINOTRANSFERASE"/>
    <property type="match status" value="1"/>
</dbReference>
<dbReference type="GO" id="GO:0008483">
    <property type="term" value="F:transaminase activity"/>
    <property type="evidence" value="ECO:0007669"/>
    <property type="project" value="UniProtKB-KW"/>
</dbReference>
<dbReference type="InterPro" id="IPR015421">
    <property type="entry name" value="PyrdxlP-dep_Trfase_major"/>
</dbReference>
<dbReference type="PIRSF" id="PIRSF000390">
    <property type="entry name" value="PLP_StrS"/>
    <property type="match status" value="1"/>
</dbReference>
<dbReference type="Pfam" id="PF01041">
    <property type="entry name" value="DegT_DnrJ_EryC1"/>
    <property type="match status" value="1"/>
</dbReference>
<dbReference type="AlphaFoldDB" id="A0AAU7AZR0"/>
<dbReference type="SUPFAM" id="SSF53383">
    <property type="entry name" value="PLP-dependent transferases"/>
    <property type="match status" value="1"/>
</dbReference>
<dbReference type="CDD" id="cd00616">
    <property type="entry name" value="AHBA_syn"/>
    <property type="match status" value="1"/>
</dbReference>
<proteinExistence type="inferred from homology"/>